<proteinExistence type="predicted"/>
<dbReference type="InterPro" id="IPR036640">
    <property type="entry name" value="ABC1_TM_sf"/>
</dbReference>
<evidence type="ECO:0000256" key="5">
    <source>
        <dbReference type="ARBA" id="ARBA00022741"/>
    </source>
</evidence>
<evidence type="ECO:0000256" key="1">
    <source>
        <dbReference type="ARBA" id="ARBA00004651"/>
    </source>
</evidence>
<name>A0A1Z5IS66_9LACO</name>
<reference evidence="12 13" key="1">
    <citation type="submission" date="2015-11" db="EMBL/GenBank/DDBJ databases">
        <title>Draft genome sequences of new species of the genus Lactobacillus isolated from orchardgrass silage.</title>
        <authorList>
            <person name="Tohno M."/>
            <person name="Tanizawa Y."/>
            <person name="Arita M."/>
        </authorList>
    </citation>
    <scope>NUCLEOTIDE SEQUENCE [LARGE SCALE GENOMIC DNA]</scope>
    <source>
        <strain evidence="12 13">IWT140</strain>
    </source>
</reference>
<evidence type="ECO:0000256" key="3">
    <source>
        <dbReference type="ARBA" id="ARBA00022475"/>
    </source>
</evidence>
<dbReference type="GO" id="GO:0005886">
    <property type="term" value="C:plasma membrane"/>
    <property type="evidence" value="ECO:0007669"/>
    <property type="project" value="UniProtKB-SubCell"/>
</dbReference>
<dbReference type="PANTHER" id="PTHR43394">
    <property type="entry name" value="ATP-DEPENDENT PERMEASE MDL1, MITOCHONDRIAL"/>
    <property type="match status" value="1"/>
</dbReference>
<dbReference type="InterPro" id="IPR017871">
    <property type="entry name" value="ABC_transporter-like_CS"/>
</dbReference>
<dbReference type="Pfam" id="PF00664">
    <property type="entry name" value="ABC_membrane"/>
    <property type="match status" value="2"/>
</dbReference>
<evidence type="ECO:0000256" key="4">
    <source>
        <dbReference type="ARBA" id="ARBA00022692"/>
    </source>
</evidence>
<dbReference type="EMBL" id="BCMH01000025">
    <property type="protein sequence ID" value="GAX04617.1"/>
    <property type="molecule type" value="Genomic_DNA"/>
</dbReference>
<feature type="transmembrane region" description="Helical" evidence="9">
    <location>
        <begin position="616"/>
        <end position="637"/>
    </location>
</feature>
<organism evidence="12 13">
    <name type="scientific">Secundilactobacillus pentosiphilus</name>
    <dbReference type="NCBI Taxonomy" id="1714682"/>
    <lineage>
        <taxon>Bacteria</taxon>
        <taxon>Bacillati</taxon>
        <taxon>Bacillota</taxon>
        <taxon>Bacilli</taxon>
        <taxon>Lactobacillales</taxon>
        <taxon>Lactobacillaceae</taxon>
        <taxon>Secundilactobacillus</taxon>
    </lineage>
</organism>
<dbReference type="PROSITE" id="PS00211">
    <property type="entry name" value="ABC_TRANSPORTER_1"/>
    <property type="match status" value="2"/>
</dbReference>
<evidence type="ECO:0000256" key="7">
    <source>
        <dbReference type="ARBA" id="ARBA00022989"/>
    </source>
</evidence>
<keyword evidence="3" id="KW-1003">Cell membrane</keyword>
<evidence type="ECO:0000313" key="12">
    <source>
        <dbReference type="EMBL" id="GAX04617.1"/>
    </source>
</evidence>
<dbReference type="PROSITE" id="PS50893">
    <property type="entry name" value="ABC_TRANSPORTER_2"/>
    <property type="match status" value="2"/>
</dbReference>
<evidence type="ECO:0000256" key="6">
    <source>
        <dbReference type="ARBA" id="ARBA00022840"/>
    </source>
</evidence>
<dbReference type="Proteomes" id="UP000198430">
    <property type="component" value="Unassembled WGS sequence"/>
</dbReference>
<evidence type="ECO:0000256" key="2">
    <source>
        <dbReference type="ARBA" id="ARBA00022448"/>
    </source>
</evidence>
<sequence length="1180" mass="132649">MSIFKKLGWYFKAEWRTYLFGLLGLLITALLAVIPSRMIGDIVDLIHGHRLTVRLLVIDLLILIGAAAGQYGARYMWRTAIWGAAAKLEKTLRQRLFGHYMTMDQTFYQKYRTGDLMARATNDLQAIQRVAGGGILQFADSIITGGTTLIAMMTLVNWRLTLIAVLPFPLLAVMAYYLGQKINVAFRDSQAAFSRLNNKAQESISGVKVIKSLGQEQEDIDDFNRQVDQTIKVNRRVNRLDAMFDPITTLIIALAYVATIVMGGSLVVEHVITIGNLVSFITYLSMMIWPIFAVGMLFNTMERGNASYDRVMNLINEKSQVIDRTDGRSERPAGNLSFNVTQFNYPDDPQVALKDVSFTIPAGKTLGIVGRVGAGKTTIMRLLLRQFEQYQGQISYGGTNILAYQLDSYLPAIGYVPQDSFLFSESVRDNIAFAKPVATQAEVEAVVTEADLADQIEQFENGYDTLVGEEGVSLSGGQRQRVAIARALLIKPELLILDDALSAVDAETESKILANLKHERAGKTTIIAAHRLSSVMRADEIIVMDHGTITERGNHDQLMAQDGWYHQMFERQELEMRVRGGLTVKNNEHESAWAKSIPVKEQMGIVSRLIGYAKPYWRHFVVAIVLAALVSVVNILLPMILKDYMDNYLKVGRADLKIMWLFAGLYFFAMVTRAVMQFCQTYLYSMGAEYMLESVRRQLFEKLHHLGMRFYDQVPSGSILSRLTNDTMSFSTFWQLFSSLIVALFSVISSVIAMFLLDVQVAVWLLILLPFLGITIWYYQRYSSKVYRRMRERLSELNAKLSEAIIGISIIQQFRQEKRMNQEFDETNGAYFKSRQAMIRVNSLLLSPLIDLFYALGVIFVLTLLGVRGLNGFVPAGMIYAFVTYLDNLFNPMTSMMDNLSDFQEGIVSGSRVMKLMADKTSIPQQKPVAGREITTGKIEFKHVSFSYDGETPILDDISFVAQPGQTVALVGETGSGKSSIINVLMRFYDFQSGQVLIDDHDIREYDYTALRQKMGLVLQEPFLFYGTVASNIRMFDRSISDQQVRDAAAFVNADQMIESLPNGYDSKVIERGNGYSSGQKQLISFARTVVTDPKVLILDEATANIDTETEQEIQKSLAKLQSGRTTIAIAHRLSTIQNADLILVLHQGKIIERGTNDELMAQKGAYYDMIQLQNTAHLD</sequence>
<dbReference type="SUPFAM" id="SSF52540">
    <property type="entry name" value="P-loop containing nucleoside triphosphate hydrolases"/>
    <property type="match status" value="2"/>
</dbReference>
<evidence type="ECO:0000259" key="10">
    <source>
        <dbReference type="PROSITE" id="PS50893"/>
    </source>
</evidence>
<feature type="domain" description="ABC transmembrane type-1" evidence="11">
    <location>
        <begin position="621"/>
        <end position="905"/>
    </location>
</feature>
<dbReference type="PROSITE" id="PS50929">
    <property type="entry name" value="ABC_TM1F"/>
    <property type="match status" value="2"/>
</dbReference>
<keyword evidence="5" id="KW-0547">Nucleotide-binding</keyword>
<accession>A0A1Z5IS66</accession>
<comment type="subcellular location">
    <subcellularLocation>
        <location evidence="1">Cell membrane</location>
        <topology evidence="1">Multi-pass membrane protein</topology>
    </subcellularLocation>
</comment>
<evidence type="ECO:0000256" key="9">
    <source>
        <dbReference type="SAM" id="Phobius"/>
    </source>
</evidence>
<keyword evidence="4 9" id="KW-0812">Transmembrane</keyword>
<dbReference type="Gene3D" id="1.20.1560.10">
    <property type="entry name" value="ABC transporter type 1, transmembrane domain"/>
    <property type="match status" value="2"/>
</dbReference>
<keyword evidence="8 9" id="KW-0472">Membrane</keyword>
<dbReference type="RefSeq" id="WP_089089567.1">
    <property type="nucleotide sequence ID" value="NZ_BCMH01000025.1"/>
</dbReference>
<keyword evidence="6 12" id="KW-0067">ATP-binding</keyword>
<dbReference type="InterPro" id="IPR039421">
    <property type="entry name" value="Type_1_exporter"/>
</dbReference>
<keyword evidence="7 9" id="KW-1133">Transmembrane helix</keyword>
<dbReference type="FunFam" id="3.40.50.300:FF:000287">
    <property type="entry name" value="Multidrug ABC transporter ATP-binding protein"/>
    <property type="match status" value="1"/>
</dbReference>
<dbReference type="InterPro" id="IPR003593">
    <property type="entry name" value="AAA+_ATPase"/>
</dbReference>
<dbReference type="InterPro" id="IPR011527">
    <property type="entry name" value="ABC1_TM_dom"/>
</dbReference>
<dbReference type="CDD" id="cd18544">
    <property type="entry name" value="ABC_6TM_TmrA_like"/>
    <property type="match status" value="1"/>
</dbReference>
<dbReference type="CDD" id="cd03254">
    <property type="entry name" value="ABCC_Glucan_exporter_like"/>
    <property type="match status" value="1"/>
</dbReference>
<dbReference type="GO" id="GO:0015421">
    <property type="term" value="F:ABC-type oligopeptide transporter activity"/>
    <property type="evidence" value="ECO:0007669"/>
    <property type="project" value="TreeGrafter"/>
</dbReference>
<feature type="transmembrane region" description="Helical" evidence="9">
    <location>
        <begin position="761"/>
        <end position="779"/>
    </location>
</feature>
<dbReference type="InterPro" id="IPR027417">
    <property type="entry name" value="P-loop_NTPase"/>
</dbReference>
<keyword evidence="13" id="KW-1185">Reference proteome</keyword>
<feature type="domain" description="ABC transporter" evidence="10">
    <location>
        <begin position="338"/>
        <end position="571"/>
    </location>
</feature>
<dbReference type="GO" id="GO:0005524">
    <property type="term" value="F:ATP binding"/>
    <property type="evidence" value="ECO:0007669"/>
    <property type="project" value="UniProtKB-KW"/>
</dbReference>
<keyword evidence="2" id="KW-0813">Transport</keyword>
<evidence type="ECO:0000256" key="8">
    <source>
        <dbReference type="ARBA" id="ARBA00023136"/>
    </source>
</evidence>
<dbReference type="InterPro" id="IPR003439">
    <property type="entry name" value="ABC_transporter-like_ATP-bd"/>
</dbReference>
<feature type="domain" description="ABC transmembrane type-1" evidence="11">
    <location>
        <begin position="19"/>
        <end position="303"/>
    </location>
</feature>
<feature type="transmembrane region" description="Helical" evidence="9">
    <location>
        <begin position="280"/>
        <end position="298"/>
    </location>
</feature>
<feature type="transmembrane region" description="Helical" evidence="9">
    <location>
        <begin position="657"/>
        <end position="676"/>
    </location>
</feature>
<feature type="transmembrane region" description="Helical" evidence="9">
    <location>
        <begin position="158"/>
        <end position="178"/>
    </location>
</feature>
<dbReference type="AlphaFoldDB" id="A0A1Z5IS66"/>
<dbReference type="Pfam" id="PF00005">
    <property type="entry name" value="ABC_tran"/>
    <property type="match status" value="2"/>
</dbReference>
<feature type="domain" description="ABC transporter" evidence="10">
    <location>
        <begin position="939"/>
        <end position="1173"/>
    </location>
</feature>
<protein>
    <submittedName>
        <fullName evidence="12">Multidrug ABC transporter ATP-binding and permease protein</fullName>
    </submittedName>
</protein>
<comment type="caution">
    <text evidence="12">The sequence shown here is derived from an EMBL/GenBank/DDBJ whole genome shotgun (WGS) entry which is preliminary data.</text>
</comment>
<dbReference type="GO" id="GO:0016887">
    <property type="term" value="F:ATP hydrolysis activity"/>
    <property type="evidence" value="ECO:0007669"/>
    <property type="project" value="InterPro"/>
</dbReference>
<evidence type="ECO:0000259" key="11">
    <source>
        <dbReference type="PROSITE" id="PS50929"/>
    </source>
</evidence>
<gene>
    <name evidence="12" type="primary">mdlB_7</name>
    <name evidence="12" type="ORF">IWT140_02260</name>
</gene>
<dbReference type="FunFam" id="1.20.1560.10:FF:000011">
    <property type="entry name" value="Multidrug ABC transporter ATP-binding protein"/>
    <property type="match status" value="1"/>
</dbReference>
<evidence type="ECO:0000313" key="13">
    <source>
        <dbReference type="Proteomes" id="UP000198430"/>
    </source>
</evidence>
<feature type="transmembrane region" description="Helical" evidence="9">
    <location>
        <begin position="242"/>
        <end position="268"/>
    </location>
</feature>
<dbReference type="FunFam" id="3.40.50.300:FF:000221">
    <property type="entry name" value="Multidrug ABC transporter ATP-binding protein"/>
    <property type="match status" value="1"/>
</dbReference>
<dbReference type="CDD" id="cd18541">
    <property type="entry name" value="ABC_6TM_TmrB_like"/>
    <property type="match status" value="1"/>
</dbReference>
<dbReference type="SMART" id="SM00382">
    <property type="entry name" value="AAA"/>
    <property type="match status" value="2"/>
</dbReference>
<feature type="transmembrane region" description="Helical" evidence="9">
    <location>
        <begin position="55"/>
        <end position="73"/>
    </location>
</feature>
<dbReference type="SUPFAM" id="SSF90123">
    <property type="entry name" value="ABC transporter transmembrane region"/>
    <property type="match status" value="2"/>
</dbReference>
<dbReference type="PANTHER" id="PTHR43394:SF1">
    <property type="entry name" value="ATP-BINDING CASSETTE SUB-FAMILY B MEMBER 10, MITOCHONDRIAL"/>
    <property type="match status" value="1"/>
</dbReference>
<feature type="transmembrane region" description="Helical" evidence="9">
    <location>
        <begin position="15"/>
        <end position="34"/>
    </location>
</feature>
<feature type="transmembrane region" description="Helical" evidence="9">
    <location>
        <begin position="844"/>
        <end position="867"/>
    </location>
</feature>
<feature type="transmembrane region" description="Helical" evidence="9">
    <location>
        <begin position="732"/>
        <end position="755"/>
    </location>
</feature>
<dbReference type="Gene3D" id="3.40.50.300">
    <property type="entry name" value="P-loop containing nucleotide triphosphate hydrolases"/>
    <property type="match status" value="2"/>
</dbReference>